<dbReference type="InterPro" id="IPR029026">
    <property type="entry name" value="tRNA_m1G_MTases_N"/>
</dbReference>
<dbReference type="SUPFAM" id="SSF75217">
    <property type="entry name" value="alpha/beta knot"/>
    <property type="match status" value="1"/>
</dbReference>
<dbReference type="PANTHER" id="PTHR46429">
    <property type="entry name" value="23S RRNA (GUANOSINE-2'-O-)-METHYLTRANSFERASE RLMB"/>
    <property type="match status" value="1"/>
</dbReference>
<gene>
    <name evidence="4" type="ORF">METZ01_LOCUS95047</name>
</gene>
<dbReference type="Gene3D" id="3.40.1280.10">
    <property type="match status" value="1"/>
</dbReference>
<dbReference type="EMBL" id="UINC01009407">
    <property type="protein sequence ID" value="SVA42193.1"/>
    <property type="molecule type" value="Genomic_DNA"/>
</dbReference>
<evidence type="ECO:0000313" key="4">
    <source>
        <dbReference type="EMBL" id="SVA42193.1"/>
    </source>
</evidence>
<dbReference type="GO" id="GO:0005829">
    <property type="term" value="C:cytosol"/>
    <property type="evidence" value="ECO:0007669"/>
    <property type="project" value="TreeGrafter"/>
</dbReference>
<evidence type="ECO:0000256" key="1">
    <source>
        <dbReference type="ARBA" id="ARBA00022603"/>
    </source>
</evidence>
<dbReference type="GO" id="GO:0006396">
    <property type="term" value="P:RNA processing"/>
    <property type="evidence" value="ECO:0007669"/>
    <property type="project" value="InterPro"/>
</dbReference>
<reference evidence="4" key="1">
    <citation type="submission" date="2018-05" db="EMBL/GenBank/DDBJ databases">
        <authorList>
            <person name="Lanie J.A."/>
            <person name="Ng W.-L."/>
            <person name="Kazmierczak K.M."/>
            <person name="Andrzejewski T.M."/>
            <person name="Davidsen T.M."/>
            <person name="Wayne K.J."/>
            <person name="Tettelin H."/>
            <person name="Glass J.I."/>
            <person name="Rusch D."/>
            <person name="Podicherti R."/>
            <person name="Tsui H.-C.T."/>
            <person name="Winkler M.E."/>
        </authorList>
    </citation>
    <scope>NUCLEOTIDE SEQUENCE</scope>
</reference>
<keyword evidence="1" id="KW-0489">Methyltransferase</keyword>
<dbReference type="Pfam" id="PF00588">
    <property type="entry name" value="SpoU_methylase"/>
    <property type="match status" value="1"/>
</dbReference>
<name>A0A381VRN0_9ZZZZ</name>
<dbReference type="InterPro" id="IPR001537">
    <property type="entry name" value="SpoU_MeTrfase"/>
</dbReference>
<dbReference type="AlphaFoldDB" id="A0A381VRN0"/>
<proteinExistence type="predicted"/>
<accession>A0A381VRN0</accession>
<dbReference type="InterPro" id="IPR029028">
    <property type="entry name" value="Alpha/beta_knot_MTases"/>
</dbReference>
<dbReference type="InterPro" id="IPR004441">
    <property type="entry name" value="rRNA_MeTrfase_TrmH"/>
</dbReference>
<dbReference type="NCBIfam" id="TIGR00186">
    <property type="entry name" value="rRNA_methyl_3"/>
    <property type="match status" value="1"/>
</dbReference>
<evidence type="ECO:0000256" key="2">
    <source>
        <dbReference type="ARBA" id="ARBA00022679"/>
    </source>
</evidence>
<dbReference type="GO" id="GO:0003723">
    <property type="term" value="F:RNA binding"/>
    <property type="evidence" value="ECO:0007669"/>
    <property type="project" value="InterPro"/>
</dbReference>
<dbReference type="GO" id="GO:0008173">
    <property type="term" value="F:RNA methyltransferase activity"/>
    <property type="evidence" value="ECO:0007669"/>
    <property type="project" value="InterPro"/>
</dbReference>
<sequence length="247" mass="27292">MKKPNYTTFTCVGINSAISILRSKRFTVTNIDLLKNGRAEREGQLASLLNSMPVNHCEKNVFSLKYSQGRAQGIAITFSGNVFENDIPGYADGKNVCLLVLDQVEDPQNFGQIIRTAECAGIDGIIIPKHHSASITESVLQVSQGAFVNMALYEVTNLRHEFEQLKKNDFWIVGLENSIDAKPWHMIQYTGKTVIVVGSEGRGIREKVLESCDFKATIPMQGKTNSLNVSAAVAAIAFERLRQLQEA</sequence>
<dbReference type="CDD" id="cd18103">
    <property type="entry name" value="SpoU-like_RlmB"/>
    <property type="match status" value="1"/>
</dbReference>
<dbReference type="PANTHER" id="PTHR46429:SF1">
    <property type="entry name" value="23S RRNA (GUANOSINE-2'-O-)-METHYLTRANSFERASE RLMB"/>
    <property type="match status" value="1"/>
</dbReference>
<protein>
    <recommendedName>
        <fullName evidence="3">tRNA/rRNA methyltransferase SpoU type domain-containing protein</fullName>
    </recommendedName>
</protein>
<feature type="domain" description="tRNA/rRNA methyltransferase SpoU type" evidence="3">
    <location>
        <begin position="98"/>
        <end position="236"/>
    </location>
</feature>
<dbReference type="GO" id="GO:0032259">
    <property type="term" value="P:methylation"/>
    <property type="evidence" value="ECO:0007669"/>
    <property type="project" value="UniProtKB-KW"/>
</dbReference>
<keyword evidence="2" id="KW-0808">Transferase</keyword>
<evidence type="ECO:0000259" key="3">
    <source>
        <dbReference type="Pfam" id="PF00588"/>
    </source>
</evidence>
<organism evidence="4">
    <name type="scientific">marine metagenome</name>
    <dbReference type="NCBI Taxonomy" id="408172"/>
    <lineage>
        <taxon>unclassified sequences</taxon>
        <taxon>metagenomes</taxon>
        <taxon>ecological metagenomes</taxon>
    </lineage>
</organism>